<accession>A0AAW1LSF8</accession>
<sequence length="107" mass="12357">MYYGQSTLDIRSLAYQMAKINNINYPNTYDTNEHGFLKRSPDLSIREAEGCNLSRIASFNYHNVTKFYENLEVALKRFPGQYADGSRVFYLDETATTTVQKPKKIVT</sequence>
<dbReference type="Proteomes" id="UP001458880">
    <property type="component" value="Unassembled WGS sequence"/>
</dbReference>
<evidence type="ECO:0000313" key="2">
    <source>
        <dbReference type="Proteomes" id="UP001458880"/>
    </source>
</evidence>
<keyword evidence="2" id="KW-1185">Reference proteome</keyword>
<evidence type="ECO:0000313" key="1">
    <source>
        <dbReference type="EMBL" id="KAK9736735.1"/>
    </source>
</evidence>
<dbReference type="EMBL" id="JASPKY010000109">
    <property type="protein sequence ID" value="KAK9736735.1"/>
    <property type="molecule type" value="Genomic_DNA"/>
</dbReference>
<comment type="caution">
    <text evidence="1">The sequence shown here is derived from an EMBL/GenBank/DDBJ whole genome shotgun (WGS) entry which is preliminary data.</text>
</comment>
<dbReference type="AlphaFoldDB" id="A0AAW1LSF8"/>
<gene>
    <name evidence="1" type="ORF">QE152_g11291</name>
</gene>
<organism evidence="1 2">
    <name type="scientific">Popillia japonica</name>
    <name type="common">Japanese beetle</name>
    <dbReference type="NCBI Taxonomy" id="7064"/>
    <lineage>
        <taxon>Eukaryota</taxon>
        <taxon>Metazoa</taxon>
        <taxon>Ecdysozoa</taxon>
        <taxon>Arthropoda</taxon>
        <taxon>Hexapoda</taxon>
        <taxon>Insecta</taxon>
        <taxon>Pterygota</taxon>
        <taxon>Neoptera</taxon>
        <taxon>Endopterygota</taxon>
        <taxon>Coleoptera</taxon>
        <taxon>Polyphaga</taxon>
        <taxon>Scarabaeiformia</taxon>
        <taxon>Scarabaeidae</taxon>
        <taxon>Rutelinae</taxon>
        <taxon>Popillia</taxon>
    </lineage>
</organism>
<proteinExistence type="predicted"/>
<reference evidence="1 2" key="1">
    <citation type="journal article" date="2024" name="BMC Genomics">
        <title>De novo assembly and annotation of Popillia japonica's genome with initial clues to its potential as an invasive pest.</title>
        <authorList>
            <person name="Cucini C."/>
            <person name="Boschi S."/>
            <person name="Funari R."/>
            <person name="Cardaioli E."/>
            <person name="Iannotti N."/>
            <person name="Marturano G."/>
            <person name="Paoli F."/>
            <person name="Bruttini M."/>
            <person name="Carapelli A."/>
            <person name="Frati F."/>
            <person name="Nardi F."/>
        </authorList>
    </citation>
    <scope>NUCLEOTIDE SEQUENCE [LARGE SCALE GENOMIC DNA]</scope>
    <source>
        <strain evidence="1">DMR45628</strain>
    </source>
</reference>
<name>A0AAW1LSF8_POPJA</name>
<protein>
    <submittedName>
        <fullName evidence="1">Uncharacterized protein</fullName>
    </submittedName>
</protein>